<keyword evidence="2" id="KW-0677">Repeat</keyword>
<feature type="repeat" description="PPR" evidence="3">
    <location>
        <begin position="197"/>
        <end position="231"/>
    </location>
</feature>
<gene>
    <name evidence="5" type="ORF">IFM89_016301</name>
</gene>
<name>A0A835LI74_9MAGN</name>
<feature type="repeat" description="PPR" evidence="3">
    <location>
        <begin position="253"/>
        <end position="287"/>
    </location>
</feature>
<dbReference type="NCBIfam" id="TIGR00756">
    <property type="entry name" value="PPR"/>
    <property type="match status" value="4"/>
</dbReference>
<sequence>MELFSSSLSFSKTFPTTTINTKPKQNHFRVSCSYVRAPPGTNRRGPSLGGDKKRHWKQGEFPGKLSRSPRRGPIKNIKKKLDDKEKAKAWVNTVTEALSDRILKKQWQDALQVFQMLKEQPFYSPKQGTYMKLLVLLGKCRQPYRARKLFDEMLEECCEPTSELYTALLASYCRNNLVDEAFAVLDEMKTLPQCQPDVFTYSTLIKVCVDECRFELVDSLYEEMAERGYGNAGIFHKVVSSVQLAEKLEIPENTSFYNAVLSACAKAEDLIEMERVFKRMKDKLCAPDSTTHSIMIEAYRKEGMNDKIYDLEQENLNVIASSLDSE</sequence>
<evidence type="ECO:0000256" key="2">
    <source>
        <dbReference type="ARBA" id="ARBA00022737"/>
    </source>
</evidence>
<dbReference type="EMBL" id="JADFTS010000008">
    <property type="protein sequence ID" value="KAF9592644.1"/>
    <property type="molecule type" value="Genomic_DNA"/>
</dbReference>
<reference evidence="5 6" key="1">
    <citation type="submission" date="2020-10" db="EMBL/GenBank/DDBJ databases">
        <title>The Coptis chinensis genome and diversification of protoberbering-type alkaloids.</title>
        <authorList>
            <person name="Wang B."/>
            <person name="Shu S."/>
            <person name="Song C."/>
            <person name="Liu Y."/>
        </authorList>
    </citation>
    <scope>NUCLEOTIDE SEQUENCE [LARGE SCALE GENOMIC DNA]</scope>
    <source>
        <strain evidence="5">HL-2020</strain>
        <tissue evidence="5">Leaf</tissue>
    </source>
</reference>
<dbReference type="GO" id="GO:0003729">
    <property type="term" value="F:mRNA binding"/>
    <property type="evidence" value="ECO:0007669"/>
    <property type="project" value="InterPro"/>
</dbReference>
<dbReference type="Gene3D" id="1.25.40.10">
    <property type="entry name" value="Tetratricopeptide repeat domain"/>
    <property type="match status" value="2"/>
</dbReference>
<feature type="region of interest" description="Disordered" evidence="4">
    <location>
        <begin position="35"/>
        <end position="73"/>
    </location>
</feature>
<evidence type="ECO:0000256" key="3">
    <source>
        <dbReference type="PROSITE-ProRule" id="PRU00708"/>
    </source>
</evidence>
<dbReference type="InterPro" id="IPR011990">
    <property type="entry name" value="TPR-like_helical_dom_sf"/>
</dbReference>
<accession>A0A835LI74</accession>
<protein>
    <recommendedName>
        <fullName evidence="7">Pentatricopeptide repeat-containing protein</fullName>
    </recommendedName>
</protein>
<dbReference type="OrthoDB" id="185373at2759"/>
<dbReference type="InterPro" id="IPR002885">
    <property type="entry name" value="PPR_rpt"/>
</dbReference>
<comment type="similarity">
    <text evidence="1">Belongs to the PPR family. P subfamily.</text>
</comment>
<evidence type="ECO:0000313" key="6">
    <source>
        <dbReference type="Proteomes" id="UP000631114"/>
    </source>
</evidence>
<organism evidence="5 6">
    <name type="scientific">Coptis chinensis</name>
    <dbReference type="NCBI Taxonomy" id="261450"/>
    <lineage>
        <taxon>Eukaryota</taxon>
        <taxon>Viridiplantae</taxon>
        <taxon>Streptophyta</taxon>
        <taxon>Embryophyta</taxon>
        <taxon>Tracheophyta</taxon>
        <taxon>Spermatophyta</taxon>
        <taxon>Magnoliopsida</taxon>
        <taxon>Ranunculales</taxon>
        <taxon>Ranunculaceae</taxon>
        <taxon>Coptidoideae</taxon>
        <taxon>Coptis</taxon>
    </lineage>
</organism>
<evidence type="ECO:0000256" key="4">
    <source>
        <dbReference type="SAM" id="MobiDB-lite"/>
    </source>
</evidence>
<feature type="repeat" description="PPR" evidence="3">
    <location>
        <begin position="126"/>
        <end position="160"/>
    </location>
</feature>
<evidence type="ECO:0000313" key="5">
    <source>
        <dbReference type="EMBL" id="KAF9592644.1"/>
    </source>
</evidence>
<dbReference type="InterPro" id="IPR044179">
    <property type="entry name" value="PPR5-like"/>
</dbReference>
<evidence type="ECO:0000256" key="1">
    <source>
        <dbReference type="ARBA" id="ARBA00007626"/>
    </source>
</evidence>
<comment type="caution">
    <text evidence="5">The sequence shown here is derived from an EMBL/GenBank/DDBJ whole genome shotgun (WGS) entry which is preliminary data.</text>
</comment>
<feature type="repeat" description="PPR" evidence="3">
    <location>
        <begin position="161"/>
        <end position="191"/>
    </location>
</feature>
<dbReference type="PANTHER" id="PTHR47874:SF7">
    <property type="entry name" value="BNAA05G30910D PROTEIN"/>
    <property type="match status" value="1"/>
</dbReference>
<proteinExistence type="inferred from homology"/>
<dbReference type="Pfam" id="PF01535">
    <property type="entry name" value="PPR"/>
    <property type="match status" value="1"/>
</dbReference>
<keyword evidence="6" id="KW-1185">Reference proteome</keyword>
<dbReference type="PROSITE" id="PS51375">
    <property type="entry name" value="PPR"/>
    <property type="match status" value="4"/>
</dbReference>
<dbReference type="AlphaFoldDB" id="A0A835LI74"/>
<dbReference type="PANTHER" id="PTHR47874">
    <property type="entry name" value="EXPRESSED PROTEIN"/>
    <property type="match status" value="1"/>
</dbReference>
<dbReference type="Proteomes" id="UP000631114">
    <property type="component" value="Unassembled WGS sequence"/>
</dbReference>
<dbReference type="Pfam" id="PF13041">
    <property type="entry name" value="PPR_2"/>
    <property type="match status" value="2"/>
</dbReference>
<evidence type="ECO:0008006" key="7">
    <source>
        <dbReference type="Google" id="ProtNLM"/>
    </source>
</evidence>